<reference evidence="2" key="1">
    <citation type="submission" date="2022-11" db="UniProtKB">
        <authorList>
            <consortium name="WormBaseParasite"/>
        </authorList>
    </citation>
    <scope>IDENTIFICATION</scope>
</reference>
<dbReference type="WBParaSite" id="nRc.2.0.1.t44169-RA">
    <property type="protein sequence ID" value="nRc.2.0.1.t44169-RA"/>
    <property type="gene ID" value="nRc.2.0.1.g44169"/>
</dbReference>
<name>A0A915L327_ROMCU</name>
<proteinExistence type="predicted"/>
<accession>A0A915L327</accession>
<keyword evidence="1" id="KW-1185">Reference proteome</keyword>
<evidence type="ECO:0000313" key="1">
    <source>
        <dbReference type="Proteomes" id="UP000887565"/>
    </source>
</evidence>
<sequence length="31" mass="3731">MNVVPLLIPTPFGKRCRHRRLTSEKTFRHCH</sequence>
<dbReference type="Proteomes" id="UP000887565">
    <property type="component" value="Unplaced"/>
</dbReference>
<protein>
    <submittedName>
        <fullName evidence="2">Uncharacterized protein</fullName>
    </submittedName>
</protein>
<evidence type="ECO:0000313" key="2">
    <source>
        <dbReference type="WBParaSite" id="nRc.2.0.1.t44169-RA"/>
    </source>
</evidence>
<organism evidence="1 2">
    <name type="scientific">Romanomermis culicivorax</name>
    <name type="common">Nematode worm</name>
    <dbReference type="NCBI Taxonomy" id="13658"/>
    <lineage>
        <taxon>Eukaryota</taxon>
        <taxon>Metazoa</taxon>
        <taxon>Ecdysozoa</taxon>
        <taxon>Nematoda</taxon>
        <taxon>Enoplea</taxon>
        <taxon>Dorylaimia</taxon>
        <taxon>Mermithida</taxon>
        <taxon>Mermithoidea</taxon>
        <taxon>Mermithidae</taxon>
        <taxon>Romanomermis</taxon>
    </lineage>
</organism>
<dbReference type="AlphaFoldDB" id="A0A915L327"/>